<gene>
    <name evidence="1" type="ORF">JTE90_016248</name>
</gene>
<proteinExistence type="predicted"/>
<keyword evidence="2" id="KW-1185">Reference proteome</keyword>
<evidence type="ECO:0000313" key="2">
    <source>
        <dbReference type="Proteomes" id="UP000827092"/>
    </source>
</evidence>
<name>A0AAV6VTM8_9ARAC</name>
<evidence type="ECO:0000313" key="1">
    <source>
        <dbReference type="EMBL" id="KAG8199111.1"/>
    </source>
</evidence>
<sequence>MINSRLVEISGPRSRRLKPHLLVFGPGIATCGPLNEWSRLRYSGHPLGSLGGATTRARLPLIKGTPTDHANGRALYPLLVRLSQVDSTPFTHRTFLPILIFLLLSSIQPYPVAS</sequence>
<reference evidence="1 2" key="1">
    <citation type="journal article" date="2022" name="Nat. Ecol. Evol.">
        <title>A masculinizing supergene underlies an exaggerated male reproductive morph in a spider.</title>
        <authorList>
            <person name="Hendrickx F."/>
            <person name="De Corte Z."/>
            <person name="Sonet G."/>
            <person name="Van Belleghem S.M."/>
            <person name="Kostlbacher S."/>
            <person name="Vangestel C."/>
        </authorList>
    </citation>
    <scope>NUCLEOTIDE SEQUENCE [LARGE SCALE GENOMIC DNA]</scope>
    <source>
        <strain evidence="1">W744_W776</strain>
    </source>
</reference>
<dbReference type="EMBL" id="JAFNEN010000031">
    <property type="protein sequence ID" value="KAG8199111.1"/>
    <property type="molecule type" value="Genomic_DNA"/>
</dbReference>
<dbReference type="Proteomes" id="UP000827092">
    <property type="component" value="Unassembled WGS sequence"/>
</dbReference>
<organism evidence="1 2">
    <name type="scientific">Oedothorax gibbosus</name>
    <dbReference type="NCBI Taxonomy" id="931172"/>
    <lineage>
        <taxon>Eukaryota</taxon>
        <taxon>Metazoa</taxon>
        <taxon>Ecdysozoa</taxon>
        <taxon>Arthropoda</taxon>
        <taxon>Chelicerata</taxon>
        <taxon>Arachnida</taxon>
        <taxon>Araneae</taxon>
        <taxon>Araneomorphae</taxon>
        <taxon>Entelegynae</taxon>
        <taxon>Araneoidea</taxon>
        <taxon>Linyphiidae</taxon>
        <taxon>Erigoninae</taxon>
        <taxon>Oedothorax</taxon>
    </lineage>
</organism>
<dbReference type="AlphaFoldDB" id="A0AAV6VTM8"/>
<comment type="caution">
    <text evidence="1">The sequence shown here is derived from an EMBL/GenBank/DDBJ whole genome shotgun (WGS) entry which is preliminary data.</text>
</comment>
<protein>
    <submittedName>
        <fullName evidence="1">Uncharacterized protein</fullName>
    </submittedName>
</protein>
<accession>A0AAV6VTM8</accession>